<dbReference type="InterPro" id="IPR033469">
    <property type="entry name" value="CYTH-like_dom_sf"/>
</dbReference>
<evidence type="ECO:0000313" key="1">
    <source>
        <dbReference type="EMBL" id="OOF90174.1"/>
    </source>
</evidence>
<name>A0A1R3R6R7_ASPC5</name>
<dbReference type="OrthoDB" id="442176at2759"/>
<organism evidence="1 2">
    <name type="scientific">Aspergillus carbonarius (strain ITEM 5010)</name>
    <dbReference type="NCBI Taxonomy" id="602072"/>
    <lineage>
        <taxon>Eukaryota</taxon>
        <taxon>Fungi</taxon>
        <taxon>Dikarya</taxon>
        <taxon>Ascomycota</taxon>
        <taxon>Pezizomycotina</taxon>
        <taxon>Eurotiomycetes</taxon>
        <taxon>Eurotiomycetidae</taxon>
        <taxon>Eurotiales</taxon>
        <taxon>Aspergillaceae</taxon>
        <taxon>Aspergillus</taxon>
        <taxon>Aspergillus subgen. Circumdati</taxon>
    </lineage>
</organism>
<reference evidence="2" key="1">
    <citation type="journal article" date="2017" name="Genome Biol.">
        <title>Comparative genomics reveals high biological diversity and specific adaptations in the industrially and medically important fungal genus Aspergillus.</title>
        <authorList>
            <person name="de Vries R.P."/>
            <person name="Riley R."/>
            <person name="Wiebenga A."/>
            <person name="Aguilar-Osorio G."/>
            <person name="Amillis S."/>
            <person name="Uchima C.A."/>
            <person name="Anderluh G."/>
            <person name="Asadollahi M."/>
            <person name="Askin M."/>
            <person name="Barry K."/>
            <person name="Battaglia E."/>
            <person name="Bayram O."/>
            <person name="Benocci T."/>
            <person name="Braus-Stromeyer S.A."/>
            <person name="Caldana C."/>
            <person name="Canovas D."/>
            <person name="Cerqueira G.C."/>
            <person name="Chen F."/>
            <person name="Chen W."/>
            <person name="Choi C."/>
            <person name="Clum A."/>
            <person name="Dos Santos R.A."/>
            <person name="Damasio A.R."/>
            <person name="Diallinas G."/>
            <person name="Emri T."/>
            <person name="Fekete E."/>
            <person name="Flipphi M."/>
            <person name="Freyberg S."/>
            <person name="Gallo A."/>
            <person name="Gournas C."/>
            <person name="Habgood R."/>
            <person name="Hainaut M."/>
            <person name="Harispe M.L."/>
            <person name="Henrissat B."/>
            <person name="Hilden K.S."/>
            <person name="Hope R."/>
            <person name="Hossain A."/>
            <person name="Karabika E."/>
            <person name="Karaffa L."/>
            <person name="Karanyi Z."/>
            <person name="Krasevec N."/>
            <person name="Kuo A."/>
            <person name="Kusch H."/>
            <person name="LaButti K."/>
            <person name="Lagendijk E.L."/>
            <person name="Lapidus A."/>
            <person name="Levasseur A."/>
            <person name="Lindquist E."/>
            <person name="Lipzen A."/>
            <person name="Logrieco A.F."/>
            <person name="MacCabe A."/>
            <person name="Maekelae M.R."/>
            <person name="Malavazi I."/>
            <person name="Melin P."/>
            <person name="Meyer V."/>
            <person name="Mielnichuk N."/>
            <person name="Miskei M."/>
            <person name="Molnar A.P."/>
            <person name="Mule G."/>
            <person name="Ngan C.Y."/>
            <person name="Orejas M."/>
            <person name="Orosz E."/>
            <person name="Ouedraogo J.P."/>
            <person name="Overkamp K.M."/>
            <person name="Park H.-S."/>
            <person name="Perrone G."/>
            <person name="Piumi F."/>
            <person name="Punt P.J."/>
            <person name="Ram A.F."/>
            <person name="Ramon A."/>
            <person name="Rauscher S."/>
            <person name="Record E."/>
            <person name="Riano-Pachon D.M."/>
            <person name="Robert V."/>
            <person name="Roehrig J."/>
            <person name="Ruller R."/>
            <person name="Salamov A."/>
            <person name="Salih N.S."/>
            <person name="Samson R.A."/>
            <person name="Sandor E."/>
            <person name="Sanguinetti M."/>
            <person name="Schuetze T."/>
            <person name="Sepcic K."/>
            <person name="Shelest E."/>
            <person name="Sherlock G."/>
            <person name="Sophianopoulou V."/>
            <person name="Squina F.M."/>
            <person name="Sun H."/>
            <person name="Susca A."/>
            <person name="Todd R.B."/>
            <person name="Tsang A."/>
            <person name="Unkles S.E."/>
            <person name="van de Wiele N."/>
            <person name="van Rossen-Uffink D."/>
            <person name="Oliveira J.V."/>
            <person name="Vesth T.C."/>
            <person name="Visser J."/>
            <person name="Yu J.-H."/>
            <person name="Zhou M."/>
            <person name="Andersen M.R."/>
            <person name="Archer D.B."/>
            <person name="Baker S.E."/>
            <person name="Benoit I."/>
            <person name="Brakhage A.A."/>
            <person name="Braus G.H."/>
            <person name="Fischer R."/>
            <person name="Frisvad J.C."/>
            <person name="Goldman G.H."/>
            <person name="Houbraken J."/>
            <person name="Oakley B."/>
            <person name="Pocsi I."/>
            <person name="Scazzocchio C."/>
            <person name="Seiboth B."/>
            <person name="vanKuyk P.A."/>
            <person name="Wortman J."/>
            <person name="Dyer P.S."/>
            <person name="Grigoriev I.V."/>
        </authorList>
    </citation>
    <scope>NUCLEOTIDE SEQUENCE [LARGE SCALE GENOMIC DNA]</scope>
    <source>
        <strain evidence="2">ITEM 5010</strain>
    </source>
</reference>
<dbReference type="OMA" id="MARYTTY"/>
<dbReference type="GO" id="GO:0000287">
    <property type="term" value="F:magnesium ion binding"/>
    <property type="evidence" value="ECO:0007669"/>
    <property type="project" value="TreeGrafter"/>
</dbReference>
<proteinExistence type="predicted"/>
<dbReference type="EMBL" id="KV907574">
    <property type="protein sequence ID" value="OOF90174.1"/>
    <property type="molecule type" value="Genomic_DNA"/>
</dbReference>
<dbReference type="AlphaFoldDB" id="A0A1R3R6R7"/>
<dbReference type="Gene3D" id="2.40.320.10">
    <property type="entry name" value="Hypothetical Protein Pfu-838710-001"/>
    <property type="match status" value="1"/>
</dbReference>
<dbReference type="GO" id="GO:0006772">
    <property type="term" value="P:thiamine metabolic process"/>
    <property type="evidence" value="ECO:0007669"/>
    <property type="project" value="InterPro"/>
</dbReference>
<dbReference type="CDD" id="cd07758">
    <property type="entry name" value="ThTPase"/>
    <property type="match status" value="1"/>
</dbReference>
<accession>A0A1R3R6R7</accession>
<dbReference type="InterPro" id="IPR012177">
    <property type="entry name" value="ThTPase_euk"/>
</dbReference>
<dbReference type="PANTHER" id="PTHR14586">
    <property type="entry name" value="THIAMINE-TRIPHOSPHATASE"/>
    <property type="match status" value="1"/>
</dbReference>
<dbReference type="STRING" id="602072.A0A1R3R6R7"/>
<keyword evidence="2" id="KW-1185">Reference proteome</keyword>
<dbReference type="GO" id="GO:0050333">
    <property type="term" value="F:thiamine triphosphate phosphatase activity"/>
    <property type="evidence" value="ECO:0007669"/>
    <property type="project" value="InterPro"/>
</dbReference>
<dbReference type="SUPFAM" id="SSF55154">
    <property type="entry name" value="CYTH-like phosphatases"/>
    <property type="match status" value="1"/>
</dbReference>
<sequence length="210" mass="24035">MLLLEVERKFPRLTTKLHLAPTYHHPPFRTLNYLGTKTLHDTYYDFPSSSSPTGIHPHYLSTQGIWIRKRNDTWQAKIRRGGDYTNSQFQELSSSAEISSYLATITGIGNPEKVNFGLVAMADFVTVRESWVADGEFTIVQDEMDFGHTVGEVEMEWRGECKGDVEGFRRKKMEEMDGRIGEFMTRYGWAFCGGTAKGKLSAYLEMRKGR</sequence>
<dbReference type="InterPro" id="IPR039582">
    <property type="entry name" value="THTPA"/>
</dbReference>
<dbReference type="Proteomes" id="UP000188318">
    <property type="component" value="Unassembled WGS sequence"/>
</dbReference>
<gene>
    <name evidence="1" type="ORF">ASPCADRAFT_179606</name>
</gene>
<dbReference type="GO" id="GO:0042357">
    <property type="term" value="P:thiamine diphosphate metabolic process"/>
    <property type="evidence" value="ECO:0007669"/>
    <property type="project" value="TreeGrafter"/>
</dbReference>
<evidence type="ECO:0000313" key="2">
    <source>
        <dbReference type="Proteomes" id="UP000188318"/>
    </source>
</evidence>
<protein>
    <submittedName>
        <fullName evidence="1">Uncharacterized protein</fullName>
    </submittedName>
</protein>
<dbReference type="PANTHER" id="PTHR14586:SF1">
    <property type="entry name" value="THIAMINE-TRIPHOSPHATASE"/>
    <property type="match status" value="1"/>
</dbReference>
<dbReference type="VEuPathDB" id="FungiDB:ASPCADRAFT_179606"/>